<accession>A0A8H5Y1Y5</accession>
<evidence type="ECO:0000313" key="2">
    <source>
        <dbReference type="Proteomes" id="UP000544331"/>
    </source>
</evidence>
<evidence type="ECO:0000313" key="1">
    <source>
        <dbReference type="EMBL" id="KAF5704328.1"/>
    </source>
</evidence>
<dbReference type="EMBL" id="JAAOAN010000518">
    <property type="protein sequence ID" value="KAF5704328.1"/>
    <property type="molecule type" value="Genomic_DNA"/>
</dbReference>
<dbReference type="OrthoDB" id="2365600at2759"/>
<keyword evidence="2" id="KW-1185">Reference proteome</keyword>
<dbReference type="AlphaFoldDB" id="A0A8H5Y1Y5"/>
<reference evidence="1 2" key="1">
    <citation type="submission" date="2020-05" db="EMBL/GenBank/DDBJ databases">
        <title>Identification and distribution of gene clusters putatively required for synthesis of sphingolipid metabolism inhibitors in phylogenetically diverse species of the filamentous fungus Fusarium.</title>
        <authorList>
            <person name="Kim H.-S."/>
            <person name="Busman M."/>
            <person name="Brown D.W."/>
            <person name="Divon H."/>
            <person name="Uhlig S."/>
            <person name="Proctor R.H."/>
        </authorList>
    </citation>
    <scope>NUCLEOTIDE SEQUENCE [LARGE SCALE GENOMIC DNA]</scope>
    <source>
        <strain evidence="1 2">NRRL 66235</strain>
    </source>
</reference>
<organism evidence="1 2">
    <name type="scientific">Fusarium mundagurra</name>
    <dbReference type="NCBI Taxonomy" id="1567541"/>
    <lineage>
        <taxon>Eukaryota</taxon>
        <taxon>Fungi</taxon>
        <taxon>Dikarya</taxon>
        <taxon>Ascomycota</taxon>
        <taxon>Pezizomycotina</taxon>
        <taxon>Sordariomycetes</taxon>
        <taxon>Hypocreomycetidae</taxon>
        <taxon>Hypocreales</taxon>
        <taxon>Nectriaceae</taxon>
        <taxon>Fusarium</taxon>
        <taxon>Fusarium fujikuroi species complex</taxon>
    </lineage>
</organism>
<protein>
    <submittedName>
        <fullName evidence="1">Uncharacterized protein</fullName>
    </submittedName>
</protein>
<proteinExistence type="predicted"/>
<sequence>MSDSCSHQTVYVNCSSAAADAGFVRPSPEERTLAMSKTGRLARGAYLAKEDAINDDQTFPRPLALPGDHLSEHPREQGQSCKDWFAIEATQRRQQAISSRNPVYLYGPPSLEYLPEEMQSSINPILSQVVALGLERWTWTLKQYRQLFLYLRAYFITMLN</sequence>
<dbReference type="Proteomes" id="UP000544331">
    <property type="component" value="Unassembled WGS sequence"/>
</dbReference>
<gene>
    <name evidence="1" type="ORF">FMUND_12608</name>
</gene>
<name>A0A8H5Y1Y5_9HYPO</name>
<comment type="caution">
    <text evidence="1">The sequence shown here is derived from an EMBL/GenBank/DDBJ whole genome shotgun (WGS) entry which is preliminary data.</text>
</comment>